<keyword evidence="2" id="KW-0732">Signal</keyword>
<evidence type="ECO:0000256" key="2">
    <source>
        <dbReference type="SAM" id="SignalP"/>
    </source>
</evidence>
<gene>
    <name evidence="4" type="ORF">HNR00_002016</name>
</gene>
<name>A0A840ZJN3_9HYPH</name>
<dbReference type="SUPFAM" id="SSF50346">
    <property type="entry name" value="PRC-barrel domain"/>
    <property type="match status" value="1"/>
</dbReference>
<evidence type="ECO:0000259" key="3">
    <source>
        <dbReference type="Pfam" id="PF05239"/>
    </source>
</evidence>
<dbReference type="RefSeq" id="WP_312886032.1">
    <property type="nucleotide sequence ID" value="NZ_JACHOP010000006.1"/>
</dbReference>
<accession>A0A840ZJN3</accession>
<dbReference type="InterPro" id="IPR027275">
    <property type="entry name" value="PRC-brl_dom"/>
</dbReference>
<dbReference type="EMBL" id="JACHOP010000006">
    <property type="protein sequence ID" value="MBB5757305.1"/>
    <property type="molecule type" value="Genomic_DNA"/>
</dbReference>
<dbReference type="PANTHER" id="PTHR36505:SF1">
    <property type="entry name" value="BLR1072 PROTEIN"/>
    <property type="match status" value="1"/>
</dbReference>
<feature type="signal peptide" evidence="2">
    <location>
        <begin position="1"/>
        <end position="25"/>
    </location>
</feature>
<feature type="domain" description="PRC-barrel" evidence="3">
    <location>
        <begin position="39"/>
        <end position="95"/>
    </location>
</feature>
<evidence type="ECO:0000313" key="5">
    <source>
        <dbReference type="Proteomes" id="UP000583454"/>
    </source>
</evidence>
<feature type="region of interest" description="Disordered" evidence="1">
    <location>
        <begin position="120"/>
        <end position="170"/>
    </location>
</feature>
<dbReference type="InterPro" id="IPR011033">
    <property type="entry name" value="PRC_barrel-like_sf"/>
</dbReference>
<dbReference type="Pfam" id="PF05239">
    <property type="entry name" value="PRC"/>
    <property type="match status" value="1"/>
</dbReference>
<evidence type="ECO:0000256" key="1">
    <source>
        <dbReference type="SAM" id="MobiDB-lite"/>
    </source>
</evidence>
<sequence length="202" mass="20411">MSPASIRLALALTLGLALPSAPAFAEGAAPFLAKSPAGTVRGSKFVGVPVIGMDHVRVGEIEELLIDGSGQIRAVVIGVGGFLGVGEKSVAVPFDAFAWNTGDVSLTSGPSSVVKVDNAPSQAAADKATPETMPGSKTSSDVLGAVQNQQGDRVTDATGSVEAARPSERPATVLAGDKIVHAEVRLTKAQLQDAPAFTIKGD</sequence>
<comment type="caution">
    <text evidence="4">The sequence shown here is derived from an EMBL/GenBank/DDBJ whole genome shotgun (WGS) entry which is preliminary data.</text>
</comment>
<reference evidence="4 5" key="1">
    <citation type="submission" date="2020-08" db="EMBL/GenBank/DDBJ databases">
        <title>Genomic Encyclopedia of Type Strains, Phase IV (KMG-IV): sequencing the most valuable type-strain genomes for metagenomic binning, comparative biology and taxonomic classification.</title>
        <authorList>
            <person name="Goeker M."/>
        </authorList>
    </citation>
    <scope>NUCLEOTIDE SEQUENCE [LARGE SCALE GENOMIC DNA]</scope>
    <source>
        <strain evidence="4 5">DSM 2163</strain>
    </source>
</reference>
<feature type="chain" id="PRO_5032808210" description="PRC-barrel domain-containing protein" evidence="2">
    <location>
        <begin position="26"/>
        <end position="202"/>
    </location>
</feature>
<dbReference type="PANTHER" id="PTHR36505">
    <property type="entry name" value="BLR1072 PROTEIN"/>
    <property type="match status" value="1"/>
</dbReference>
<organism evidence="4 5">
    <name type="scientific">Methylorubrum rhodinum</name>
    <dbReference type="NCBI Taxonomy" id="29428"/>
    <lineage>
        <taxon>Bacteria</taxon>
        <taxon>Pseudomonadati</taxon>
        <taxon>Pseudomonadota</taxon>
        <taxon>Alphaproteobacteria</taxon>
        <taxon>Hyphomicrobiales</taxon>
        <taxon>Methylobacteriaceae</taxon>
        <taxon>Methylorubrum</taxon>
    </lineage>
</organism>
<proteinExistence type="predicted"/>
<dbReference type="AlphaFoldDB" id="A0A840ZJN3"/>
<dbReference type="Gene3D" id="2.30.30.240">
    <property type="entry name" value="PRC-barrel domain"/>
    <property type="match status" value="1"/>
</dbReference>
<protein>
    <recommendedName>
        <fullName evidence="3">PRC-barrel domain-containing protein</fullName>
    </recommendedName>
</protein>
<evidence type="ECO:0000313" key="4">
    <source>
        <dbReference type="EMBL" id="MBB5757305.1"/>
    </source>
</evidence>
<keyword evidence="5" id="KW-1185">Reference proteome</keyword>
<feature type="compositionally biased region" description="Polar residues" evidence="1">
    <location>
        <begin position="135"/>
        <end position="152"/>
    </location>
</feature>
<dbReference type="Proteomes" id="UP000583454">
    <property type="component" value="Unassembled WGS sequence"/>
</dbReference>